<dbReference type="PANTHER" id="PTHR22789:SF0">
    <property type="entry name" value="3-OXO-TETRONATE 4-PHOSPHATE DECARBOXYLASE-RELATED"/>
    <property type="match status" value="1"/>
</dbReference>
<evidence type="ECO:0000256" key="2">
    <source>
        <dbReference type="ARBA" id="ARBA00023239"/>
    </source>
</evidence>
<organism evidence="4 5">
    <name type="scientific">Aspergillus pseudoustus</name>
    <dbReference type="NCBI Taxonomy" id="1810923"/>
    <lineage>
        <taxon>Eukaryota</taxon>
        <taxon>Fungi</taxon>
        <taxon>Dikarya</taxon>
        <taxon>Ascomycota</taxon>
        <taxon>Pezizomycotina</taxon>
        <taxon>Eurotiomycetes</taxon>
        <taxon>Eurotiomycetidae</taxon>
        <taxon>Eurotiales</taxon>
        <taxon>Aspergillaceae</taxon>
        <taxon>Aspergillus</taxon>
        <taxon>Aspergillus subgen. Nidulantes</taxon>
    </lineage>
</organism>
<dbReference type="EMBL" id="JBFXLU010000144">
    <property type="protein sequence ID" value="KAL2838541.1"/>
    <property type="molecule type" value="Genomic_DNA"/>
</dbReference>
<protein>
    <submittedName>
        <fullName evidence="4">Class II aldolase and Adducin N-terminal domain-containing protein</fullName>
    </submittedName>
</protein>
<feature type="domain" description="Class II aldolase/adducin N-terminal" evidence="3">
    <location>
        <begin position="12"/>
        <end position="207"/>
    </location>
</feature>
<keyword evidence="2" id="KW-0456">Lyase</keyword>
<name>A0ABR4JFA3_9EURO</name>
<dbReference type="PANTHER" id="PTHR22789">
    <property type="entry name" value="FUCULOSE PHOSPHATE ALDOLASE"/>
    <property type="match status" value="1"/>
</dbReference>
<dbReference type="PROSITE" id="PS51257">
    <property type="entry name" value="PROKAR_LIPOPROTEIN"/>
    <property type="match status" value="1"/>
</dbReference>
<evidence type="ECO:0000259" key="3">
    <source>
        <dbReference type="SMART" id="SM01007"/>
    </source>
</evidence>
<comment type="caution">
    <text evidence="4">The sequence shown here is derived from an EMBL/GenBank/DDBJ whole genome shotgun (WGS) entry which is preliminary data.</text>
</comment>
<dbReference type="InterPro" id="IPR050197">
    <property type="entry name" value="Aldolase_class_II_sugar_metab"/>
</dbReference>
<dbReference type="Proteomes" id="UP001610446">
    <property type="component" value="Unassembled WGS sequence"/>
</dbReference>
<evidence type="ECO:0000256" key="1">
    <source>
        <dbReference type="ARBA" id="ARBA00022723"/>
    </source>
</evidence>
<proteinExistence type="predicted"/>
<dbReference type="InterPro" id="IPR036409">
    <property type="entry name" value="Aldolase_II/adducin_N_sf"/>
</dbReference>
<keyword evidence="1" id="KW-0479">Metal-binding</keyword>
<dbReference type="Gene3D" id="3.40.225.10">
    <property type="entry name" value="Class II aldolase/adducin N-terminal domain"/>
    <property type="match status" value="1"/>
</dbReference>
<reference evidence="4 5" key="1">
    <citation type="submission" date="2024-07" db="EMBL/GenBank/DDBJ databases">
        <title>Section-level genome sequencing and comparative genomics of Aspergillus sections Usti and Cavernicolus.</title>
        <authorList>
            <consortium name="Lawrence Berkeley National Laboratory"/>
            <person name="Nybo J.L."/>
            <person name="Vesth T.C."/>
            <person name="Theobald S."/>
            <person name="Frisvad J.C."/>
            <person name="Larsen T.O."/>
            <person name="Kjaerboelling I."/>
            <person name="Rothschild-Mancinelli K."/>
            <person name="Lyhne E.K."/>
            <person name="Kogle M.E."/>
            <person name="Barry K."/>
            <person name="Clum A."/>
            <person name="Na H."/>
            <person name="Ledsgaard L."/>
            <person name="Lin J."/>
            <person name="Lipzen A."/>
            <person name="Kuo A."/>
            <person name="Riley R."/>
            <person name="Mondo S."/>
            <person name="Labutti K."/>
            <person name="Haridas S."/>
            <person name="Pangalinan J."/>
            <person name="Salamov A.A."/>
            <person name="Simmons B.A."/>
            <person name="Magnuson J.K."/>
            <person name="Chen J."/>
            <person name="Drula E."/>
            <person name="Henrissat B."/>
            <person name="Wiebenga A."/>
            <person name="Lubbers R.J."/>
            <person name="Gomes A.C."/>
            <person name="Makela M.R."/>
            <person name="Stajich J."/>
            <person name="Grigoriev I.V."/>
            <person name="Mortensen U.H."/>
            <person name="De Vries R.P."/>
            <person name="Baker S.E."/>
            <person name="Andersen M.R."/>
        </authorList>
    </citation>
    <scope>NUCLEOTIDE SEQUENCE [LARGE SCALE GENOMIC DNA]</scope>
    <source>
        <strain evidence="4 5">CBS 123904</strain>
    </source>
</reference>
<gene>
    <name evidence="4" type="ORF">BJY01DRAFT_258014</name>
</gene>
<accession>A0ABR4JFA3</accession>
<evidence type="ECO:0000313" key="5">
    <source>
        <dbReference type="Proteomes" id="UP001610446"/>
    </source>
</evidence>
<sequence>MSTDSEKPSVYQNFITGCHILHHHGVLDAYGHLSVRHPEKKDIFLMPRNIAPALLSSKADIVEYRVEDASPVDLDSPPGYVERFIHSEIYKKYPAVQSVIHSHAPSILPFTITGVDLRPCVHMSGFLGKHVPKFNIAEYYSEEDVRDLLIRNQRLGNHLSACFSKETNTSHHPVVLMRGHGFTVVGGGIEESVFRAIYTAENARIQTASLTLQLTATTSTTATGAHPVQSLYYLDDSEIRATTQMTQWSVMRPWNLWVHEAEANPLYTNNV</sequence>
<dbReference type="Pfam" id="PF00596">
    <property type="entry name" value="Aldolase_II"/>
    <property type="match status" value="1"/>
</dbReference>
<dbReference type="InterPro" id="IPR001303">
    <property type="entry name" value="Aldolase_II/adducin_N"/>
</dbReference>
<dbReference type="SUPFAM" id="SSF53639">
    <property type="entry name" value="AraD/HMP-PK domain-like"/>
    <property type="match status" value="1"/>
</dbReference>
<keyword evidence="5" id="KW-1185">Reference proteome</keyword>
<evidence type="ECO:0000313" key="4">
    <source>
        <dbReference type="EMBL" id="KAL2838541.1"/>
    </source>
</evidence>
<dbReference type="SMART" id="SM01007">
    <property type="entry name" value="Aldolase_II"/>
    <property type="match status" value="1"/>
</dbReference>